<dbReference type="GeneID" id="5324943"/>
<proteinExistence type="inferred from homology"/>
<evidence type="ECO:0000256" key="2">
    <source>
        <dbReference type="ARBA" id="ARBA00022692"/>
    </source>
</evidence>
<dbReference type="Pfam" id="PF01925">
    <property type="entry name" value="TauE"/>
    <property type="match status" value="1"/>
</dbReference>
<keyword evidence="4 5" id="KW-0472">Membrane</keyword>
<dbReference type="PANTHER" id="PTHR43701">
    <property type="entry name" value="MEMBRANE TRANSPORTER PROTEIN MJ0441-RELATED"/>
    <property type="match status" value="1"/>
</dbReference>
<keyword evidence="3 5" id="KW-1133">Transmembrane helix</keyword>
<feature type="transmembrane region" description="Helical" evidence="5">
    <location>
        <begin position="51"/>
        <end position="71"/>
    </location>
</feature>
<dbReference type="PANTHER" id="PTHR43701:SF2">
    <property type="entry name" value="MEMBRANE TRANSPORTER PROTEIN YJNA-RELATED"/>
    <property type="match status" value="1"/>
</dbReference>
<feature type="transmembrane region" description="Helical" evidence="5">
    <location>
        <begin position="222"/>
        <end position="247"/>
    </location>
</feature>
<evidence type="ECO:0000256" key="4">
    <source>
        <dbReference type="ARBA" id="ARBA00023136"/>
    </source>
</evidence>
<dbReference type="AlphaFoldDB" id="A6UNT4"/>
<dbReference type="STRING" id="406327.Mevan_0247"/>
<keyword evidence="7" id="KW-1185">Reference proteome</keyword>
<evidence type="ECO:0000256" key="3">
    <source>
        <dbReference type="ARBA" id="ARBA00022989"/>
    </source>
</evidence>
<feature type="transmembrane region" description="Helical" evidence="5">
    <location>
        <begin position="152"/>
        <end position="179"/>
    </location>
</feature>
<feature type="transmembrane region" description="Helical" evidence="5">
    <location>
        <begin position="83"/>
        <end position="106"/>
    </location>
</feature>
<dbReference type="Proteomes" id="UP000001107">
    <property type="component" value="Chromosome"/>
</dbReference>
<dbReference type="HOGENOM" id="CLU_045498_6_2_2"/>
<organism evidence="6 7">
    <name type="scientific">Methanococcus vannielii (strain ATCC 35089 / DSM 1224 / JCM 13029 / OCM 148 / SB)</name>
    <dbReference type="NCBI Taxonomy" id="406327"/>
    <lineage>
        <taxon>Archaea</taxon>
        <taxon>Methanobacteriati</taxon>
        <taxon>Methanobacteriota</taxon>
        <taxon>Methanomada group</taxon>
        <taxon>Methanococci</taxon>
        <taxon>Methanococcales</taxon>
        <taxon>Methanococcaceae</taxon>
        <taxon>Methanococcus</taxon>
    </lineage>
</organism>
<comment type="subcellular location">
    <subcellularLocation>
        <location evidence="5">Cell membrane</location>
        <topology evidence="5">Multi-pass membrane protein</topology>
    </subcellularLocation>
    <subcellularLocation>
        <location evidence="1">Membrane</location>
        <topology evidence="1">Multi-pass membrane protein</topology>
    </subcellularLocation>
</comment>
<keyword evidence="2 5" id="KW-0812">Transmembrane</keyword>
<evidence type="ECO:0000256" key="5">
    <source>
        <dbReference type="RuleBase" id="RU363041"/>
    </source>
</evidence>
<sequence>MEVILIYIFLTILGAIIGLITGGLGLGGGFLMVPILTYIFQSLGISEDNSIAFAVGTSLSVIFVTSLKSAYEHHKLKNIIFNYSLLLGISGLFGTIVGVHIVTNYLDGGLHKMLFGIILIILSLNMALNTVTPENELDITQELKCDTTKYPLILAFGIIMGVLSSVFGIGGGTIAVPVLTLCLKLPIKKSVGTSLGMMSIVSLGGFLGYLSSPVEILDSYKYLNFVGYVSISSLISISISSIIFSKYGAELSNRLDAKSLKRFFAGILFIVGLKMVI</sequence>
<comment type="similarity">
    <text evidence="5">Belongs to the 4-toluene sulfonate uptake permease (TSUP) (TC 2.A.102) family.</text>
</comment>
<protein>
    <recommendedName>
        <fullName evidence="5">Probable membrane transporter protein</fullName>
    </recommendedName>
</protein>
<evidence type="ECO:0000313" key="6">
    <source>
        <dbReference type="EMBL" id="ABR54156.1"/>
    </source>
</evidence>
<dbReference type="RefSeq" id="WP_011972059.1">
    <property type="nucleotide sequence ID" value="NC_009634.1"/>
</dbReference>
<evidence type="ECO:0000256" key="1">
    <source>
        <dbReference type="ARBA" id="ARBA00004141"/>
    </source>
</evidence>
<feature type="transmembrane region" description="Helical" evidence="5">
    <location>
        <begin position="259"/>
        <end position="276"/>
    </location>
</feature>
<accession>A6UNT4</accession>
<dbReference type="eggNOG" id="arCOG02050">
    <property type="taxonomic scope" value="Archaea"/>
</dbReference>
<feature type="transmembrane region" description="Helical" evidence="5">
    <location>
        <begin position="6"/>
        <end position="39"/>
    </location>
</feature>
<gene>
    <name evidence="6" type="ordered locus">Mevan_0247</name>
</gene>
<evidence type="ECO:0000313" key="7">
    <source>
        <dbReference type="Proteomes" id="UP000001107"/>
    </source>
</evidence>
<keyword evidence="5" id="KW-1003">Cell membrane</keyword>
<dbReference type="InterPro" id="IPR051598">
    <property type="entry name" value="TSUP/Inactive_protease-like"/>
</dbReference>
<feature type="transmembrane region" description="Helical" evidence="5">
    <location>
        <begin position="191"/>
        <end position="210"/>
    </location>
</feature>
<reference evidence="6" key="1">
    <citation type="submission" date="2007-06" db="EMBL/GenBank/DDBJ databases">
        <title>Complete sequence of Methanococcus vannielii SB.</title>
        <authorList>
            <consortium name="US DOE Joint Genome Institute"/>
            <person name="Copeland A."/>
            <person name="Lucas S."/>
            <person name="Lapidus A."/>
            <person name="Barry K."/>
            <person name="Glavina del Rio T."/>
            <person name="Dalin E."/>
            <person name="Tice H."/>
            <person name="Pitluck S."/>
            <person name="Chain P."/>
            <person name="Malfatti S."/>
            <person name="Shin M."/>
            <person name="Vergez L."/>
            <person name="Schmutz J."/>
            <person name="Larimer F."/>
            <person name="Land M."/>
            <person name="Hauser L."/>
            <person name="Kyrpides N."/>
            <person name="Anderson I."/>
            <person name="Sieprawska-Lupa M."/>
            <person name="Whitman W.B."/>
            <person name="Richardson P."/>
        </authorList>
    </citation>
    <scope>NUCLEOTIDE SEQUENCE [LARGE SCALE GENOMIC DNA]</scope>
    <source>
        <strain evidence="6">SB</strain>
    </source>
</reference>
<dbReference type="InterPro" id="IPR002781">
    <property type="entry name" value="TM_pro_TauE-like"/>
</dbReference>
<feature type="transmembrane region" description="Helical" evidence="5">
    <location>
        <begin position="113"/>
        <end position="132"/>
    </location>
</feature>
<dbReference type="GO" id="GO:0005886">
    <property type="term" value="C:plasma membrane"/>
    <property type="evidence" value="ECO:0007669"/>
    <property type="project" value="UniProtKB-SubCell"/>
</dbReference>
<name>A6UNT4_METVS</name>
<dbReference type="EMBL" id="CP000742">
    <property type="protein sequence ID" value="ABR54156.1"/>
    <property type="molecule type" value="Genomic_DNA"/>
</dbReference>
<dbReference type="OrthoDB" id="60523at2157"/>
<dbReference type="KEGG" id="mvn:Mevan_0247"/>